<dbReference type="Proteomes" id="UP000196158">
    <property type="component" value="Unassembled WGS sequence"/>
</dbReference>
<sequence>MNGGSRSVVTLSPSDMMSGSYASNSNTVTDSGAVSYDLGQLKYSSGAMATFAIDSDAYDMSFDISNMFGSPSIVSSDAISDWITNGLSSGGEWKSGDSMLWTSQDTVLHSPSSVEKLSETSGIGSLPTIETPISARKVTTISVTIVTSAIPSANYDSSTTHDLPSLSLVTISYSDVYSSMNRGGSSEMTKSNKTALQSNTYNEPVIIESSKGDQIASSNHLVYTSSTSGFNLTSLGDVSRYHVSDGSSNTMSPYKQTIYYSNSSLATVSTFSSPYVSLSTSLANSEASSSFIASTIINYVSSMTSTPVLSTTSIKEYTPSSIVKSKKSSTSGPIQKTSLSDITNKSLPLNRVQDSPHSTDQISTLFTVSEFEPITFSKKTASSVVTISSTEEFMMTSLVSQEIAISSNVILLRSSDAMSGDEYILKSTPILPGSILTTKSEQSTLLLPSTVSKQFTTSMIISGNTRLSTMHHITLSRTRNPSESSESNTAHCSSSRTELKPAQNDGKHSYDDISRNASTISSLMPSDIYPSERNDLTSSLSLDISTSDKKGTISVPTNSIKGSSPIITKSERASTTPTILSSETNSRTILHGSSYSQSTSEENSTLSTYHGSGSTFNINYTFTTFLLLLNFMI</sequence>
<proteinExistence type="predicted"/>
<protein>
    <submittedName>
        <fullName evidence="2">Uncharacterized protein</fullName>
    </submittedName>
</protein>
<gene>
    <name evidence="2" type="ORF">KASA_0L00033G</name>
</gene>
<dbReference type="AlphaFoldDB" id="A0A1X7R5S9"/>
<feature type="compositionally biased region" description="Polar residues" evidence="1">
    <location>
        <begin position="475"/>
        <end position="496"/>
    </location>
</feature>
<keyword evidence="3" id="KW-1185">Reference proteome</keyword>
<evidence type="ECO:0000313" key="2">
    <source>
        <dbReference type="EMBL" id="SMN20997.1"/>
    </source>
</evidence>
<accession>A0A1X7R5S9</accession>
<evidence type="ECO:0000313" key="3">
    <source>
        <dbReference type="Proteomes" id="UP000196158"/>
    </source>
</evidence>
<name>A0A1X7R5S9_9SACH</name>
<feature type="region of interest" description="Disordered" evidence="1">
    <location>
        <begin position="474"/>
        <end position="513"/>
    </location>
</feature>
<reference evidence="2 3" key="1">
    <citation type="submission" date="2017-04" db="EMBL/GenBank/DDBJ databases">
        <authorList>
            <person name="Afonso C.L."/>
            <person name="Miller P.J."/>
            <person name="Scott M.A."/>
            <person name="Spackman E."/>
            <person name="Goraichik I."/>
            <person name="Dimitrov K.M."/>
            <person name="Suarez D.L."/>
            <person name="Swayne D.E."/>
        </authorList>
    </citation>
    <scope>NUCLEOTIDE SEQUENCE [LARGE SCALE GENOMIC DNA]</scope>
</reference>
<organism evidence="2 3">
    <name type="scientific">Maudiozyma saulgeensis</name>
    <dbReference type="NCBI Taxonomy" id="1789683"/>
    <lineage>
        <taxon>Eukaryota</taxon>
        <taxon>Fungi</taxon>
        <taxon>Dikarya</taxon>
        <taxon>Ascomycota</taxon>
        <taxon>Saccharomycotina</taxon>
        <taxon>Saccharomycetes</taxon>
        <taxon>Saccharomycetales</taxon>
        <taxon>Saccharomycetaceae</taxon>
        <taxon>Maudiozyma</taxon>
    </lineage>
</organism>
<evidence type="ECO:0000256" key="1">
    <source>
        <dbReference type="SAM" id="MobiDB-lite"/>
    </source>
</evidence>
<dbReference type="EMBL" id="FXLY01000007">
    <property type="protein sequence ID" value="SMN20997.1"/>
    <property type="molecule type" value="Genomic_DNA"/>
</dbReference>